<name>A0A506Y0T7_9MICO</name>
<keyword evidence="1" id="KW-0812">Transmembrane</keyword>
<feature type="transmembrane region" description="Helical" evidence="1">
    <location>
        <begin position="37"/>
        <end position="59"/>
    </location>
</feature>
<protein>
    <submittedName>
        <fullName evidence="2">Uncharacterized protein</fullName>
    </submittedName>
</protein>
<gene>
    <name evidence="2" type="ORF">FJ657_10060</name>
</gene>
<keyword evidence="3" id="KW-1185">Reference proteome</keyword>
<keyword evidence="1" id="KW-1133">Transmembrane helix</keyword>
<dbReference type="AlphaFoldDB" id="A0A506Y0T7"/>
<proteinExistence type="predicted"/>
<feature type="transmembrane region" description="Helical" evidence="1">
    <location>
        <begin position="12"/>
        <end position="31"/>
    </location>
</feature>
<dbReference type="OrthoDB" id="9930699at2"/>
<keyword evidence="1" id="KW-0472">Membrane</keyword>
<accession>A0A506Y0T7</accession>
<sequence>MNDPGRMAKRVIITQCLSLAIAIAVLIWGAASDKAPLMILGFVLVVAASGMLGVGVWLLRRSRPASRG</sequence>
<organism evidence="2 3">
    <name type="scientific">Schumannella soli</name>
    <dbReference type="NCBI Taxonomy" id="2590779"/>
    <lineage>
        <taxon>Bacteria</taxon>
        <taxon>Bacillati</taxon>
        <taxon>Actinomycetota</taxon>
        <taxon>Actinomycetes</taxon>
        <taxon>Micrococcales</taxon>
        <taxon>Microbacteriaceae</taxon>
        <taxon>Schumannella</taxon>
    </lineage>
</organism>
<comment type="caution">
    <text evidence="2">The sequence shown here is derived from an EMBL/GenBank/DDBJ whole genome shotgun (WGS) entry which is preliminary data.</text>
</comment>
<dbReference type="EMBL" id="VHQG01000002">
    <property type="protein sequence ID" value="TPW76146.1"/>
    <property type="molecule type" value="Genomic_DNA"/>
</dbReference>
<dbReference type="RefSeq" id="WP_141163502.1">
    <property type="nucleotide sequence ID" value="NZ_VHQG01000002.1"/>
</dbReference>
<dbReference type="Proteomes" id="UP000316252">
    <property type="component" value="Unassembled WGS sequence"/>
</dbReference>
<evidence type="ECO:0000313" key="2">
    <source>
        <dbReference type="EMBL" id="TPW76146.1"/>
    </source>
</evidence>
<reference evidence="2 3" key="1">
    <citation type="submission" date="2019-06" db="EMBL/GenBank/DDBJ databases">
        <authorList>
            <person name="Li F."/>
        </authorList>
    </citation>
    <scope>NUCLEOTIDE SEQUENCE [LARGE SCALE GENOMIC DNA]</scope>
    <source>
        <strain evidence="2 3">10F1D-1</strain>
    </source>
</reference>
<evidence type="ECO:0000313" key="3">
    <source>
        <dbReference type="Proteomes" id="UP000316252"/>
    </source>
</evidence>
<evidence type="ECO:0000256" key="1">
    <source>
        <dbReference type="SAM" id="Phobius"/>
    </source>
</evidence>